<comment type="cofactor">
    <cofactor evidence="1">
        <name>Mg(2+)</name>
        <dbReference type="ChEBI" id="CHEBI:18420"/>
    </cofactor>
</comment>
<keyword evidence="8" id="KW-0812">Transmembrane</keyword>
<name>A0ABT9BDX1_9BACT</name>
<dbReference type="SUPFAM" id="SSF88723">
    <property type="entry name" value="PIN domain-like"/>
    <property type="match status" value="1"/>
</dbReference>
<keyword evidence="5" id="KW-0378">Hydrolase</keyword>
<dbReference type="PANTHER" id="PTHR33653">
    <property type="entry name" value="RIBONUCLEASE VAPC2"/>
    <property type="match status" value="1"/>
</dbReference>
<evidence type="ECO:0000256" key="4">
    <source>
        <dbReference type="ARBA" id="ARBA00022723"/>
    </source>
</evidence>
<feature type="domain" description="PIN" evidence="9">
    <location>
        <begin position="3"/>
        <end position="105"/>
    </location>
</feature>
<proteinExistence type="inferred from homology"/>
<reference evidence="10" key="1">
    <citation type="submission" date="2023-07" db="EMBL/GenBank/DDBJ databases">
        <authorList>
            <person name="Kim M.K."/>
        </authorList>
    </citation>
    <scope>NUCLEOTIDE SEQUENCE</scope>
    <source>
        <strain evidence="10">ASUV-10-1</strain>
    </source>
</reference>
<keyword evidence="11" id="KW-1185">Reference proteome</keyword>
<dbReference type="EMBL" id="JAUQSY010000011">
    <property type="protein sequence ID" value="MDO7876466.1"/>
    <property type="molecule type" value="Genomic_DNA"/>
</dbReference>
<evidence type="ECO:0000256" key="5">
    <source>
        <dbReference type="ARBA" id="ARBA00022801"/>
    </source>
</evidence>
<gene>
    <name evidence="10" type="ORF">Q5H93_17105</name>
</gene>
<protein>
    <submittedName>
        <fullName evidence="10">Type II toxin-antitoxin system VapC family toxin</fullName>
    </submittedName>
</protein>
<dbReference type="InterPro" id="IPR002716">
    <property type="entry name" value="PIN_dom"/>
</dbReference>
<dbReference type="InterPro" id="IPR050556">
    <property type="entry name" value="Type_II_TA_system_RNase"/>
</dbReference>
<evidence type="ECO:0000256" key="7">
    <source>
        <dbReference type="ARBA" id="ARBA00038093"/>
    </source>
</evidence>
<organism evidence="10 11">
    <name type="scientific">Hymenobacter aranciens</name>
    <dbReference type="NCBI Taxonomy" id="3063996"/>
    <lineage>
        <taxon>Bacteria</taxon>
        <taxon>Pseudomonadati</taxon>
        <taxon>Bacteroidota</taxon>
        <taxon>Cytophagia</taxon>
        <taxon>Cytophagales</taxon>
        <taxon>Hymenobacteraceae</taxon>
        <taxon>Hymenobacter</taxon>
    </lineage>
</organism>
<dbReference type="CDD" id="cd18738">
    <property type="entry name" value="PIN_VapC4-5_FitB-like"/>
    <property type="match status" value="1"/>
</dbReference>
<evidence type="ECO:0000256" key="2">
    <source>
        <dbReference type="ARBA" id="ARBA00022649"/>
    </source>
</evidence>
<dbReference type="Gene3D" id="3.40.50.1010">
    <property type="entry name" value="5'-nuclease"/>
    <property type="match status" value="1"/>
</dbReference>
<keyword evidence="8" id="KW-0472">Membrane</keyword>
<dbReference type="Proteomes" id="UP001176429">
    <property type="component" value="Unassembled WGS sequence"/>
</dbReference>
<keyword evidence="2" id="KW-1277">Toxin-antitoxin system</keyword>
<evidence type="ECO:0000313" key="10">
    <source>
        <dbReference type="EMBL" id="MDO7876466.1"/>
    </source>
</evidence>
<evidence type="ECO:0000259" key="9">
    <source>
        <dbReference type="Pfam" id="PF01850"/>
    </source>
</evidence>
<dbReference type="RefSeq" id="WP_305007832.1">
    <property type="nucleotide sequence ID" value="NZ_JAUQSY010000011.1"/>
</dbReference>
<sequence>MAYLLDTNLLIYSADATHAFLRTLVQDPQNFISLISKVETQGYHRLDPIDANYFHSLFALATLLPVTASIVEEAIRLRQQRRMTLGDSLIAATAIEFGLTLATRNVSDFAWIPGLTVYNPFAP</sequence>
<evidence type="ECO:0000256" key="6">
    <source>
        <dbReference type="ARBA" id="ARBA00022842"/>
    </source>
</evidence>
<feature type="transmembrane region" description="Helical" evidence="8">
    <location>
        <begin position="53"/>
        <end position="75"/>
    </location>
</feature>
<evidence type="ECO:0000256" key="3">
    <source>
        <dbReference type="ARBA" id="ARBA00022722"/>
    </source>
</evidence>
<evidence type="ECO:0000313" key="11">
    <source>
        <dbReference type="Proteomes" id="UP001176429"/>
    </source>
</evidence>
<dbReference type="Pfam" id="PF01850">
    <property type="entry name" value="PIN"/>
    <property type="match status" value="1"/>
</dbReference>
<accession>A0ABT9BDX1</accession>
<dbReference type="PANTHER" id="PTHR33653:SF1">
    <property type="entry name" value="RIBONUCLEASE VAPC2"/>
    <property type="match status" value="1"/>
</dbReference>
<comment type="caution">
    <text evidence="10">The sequence shown here is derived from an EMBL/GenBank/DDBJ whole genome shotgun (WGS) entry which is preliminary data.</text>
</comment>
<keyword evidence="4" id="KW-0479">Metal-binding</keyword>
<comment type="similarity">
    <text evidence="7">Belongs to the PINc/VapC protein family.</text>
</comment>
<dbReference type="InterPro" id="IPR029060">
    <property type="entry name" value="PIN-like_dom_sf"/>
</dbReference>
<keyword evidence="3" id="KW-0540">Nuclease</keyword>
<evidence type="ECO:0000256" key="8">
    <source>
        <dbReference type="SAM" id="Phobius"/>
    </source>
</evidence>
<keyword evidence="8" id="KW-1133">Transmembrane helix</keyword>
<evidence type="ECO:0000256" key="1">
    <source>
        <dbReference type="ARBA" id="ARBA00001946"/>
    </source>
</evidence>
<keyword evidence="6" id="KW-0460">Magnesium</keyword>